<dbReference type="WBParaSite" id="EVEC_0000859201-mRNA-1">
    <property type="protein sequence ID" value="EVEC_0000859201-mRNA-1"/>
    <property type="gene ID" value="EVEC_0000859201"/>
</dbReference>
<dbReference type="Pfam" id="PF00291">
    <property type="entry name" value="PALP"/>
    <property type="match status" value="1"/>
</dbReference>
<name>A0A0N4VDB5_ENTVE</name>
<keyword evidence="5" id="KW-0663">Pyridoxal phosphate</keyword>
<evidence type="ECO:0000256" key="5">
    <source>
        <dbReference type="ARBA" id="ARBA00022898"/>
    </source>
</evidence>
<evidence type="ECO:0000256" key="4">
    <source>
        <dbReference type="ARBA" id="ARBA00022679"/>
    </source>
</evidence>
<evidence type="ECO:0000256" key="3">
    <source>
        <dbReference type="ARBA" id="ARBA00022605"/>
    </source>
</evidence>
<dbReference type="CDD" id="cd01561">
    <property type="entry name" value="CBS_like"/>
    <property type="match status" value="1"/>
</dbReference>
<dbReference type="Gene3D" id="3.40.50.1100">
    <property type="match status" value="2"/>
</dbReference>
<sequence>MPDSISLERRMVVMAFGAEVVLTNGEEGLKAATAKAKELAKRIPNSYLLNQYKNAANPEAHHDTTGPEIWEQTGGKVDIAVFGVGSGGVLTGVGRYLMEKNPKVEIIACEPDEAAVLSGERFHPHIIPGMGAGFVPTVLDTTLYKRVLRIRSEDAMTMTRRLATEEGLLVGISSGANVCAALTLAKEPENKDKLIVTILDNFGERDISSPVYADVREKALSLKVEKTEETLLRTPYLSY</sequence>
<proteinExistence type="inferred from homology"/>
<dbReference type="InterPro" id="IPR050214">
    <property type="entry name" value="Cys_Synth/Cystath_Beta-Synth"/>
</dbReference>
<reference evidence="10" key="1">
    <citation type="submission" date="2017-02" db="UniProtKB">
        <authorList>
            <consortium name="WormBaseParasite"/>
        </authorList>
    </citation>
    <scope>IDENTIFICATION</scope>
</reference>
<dbReference type="STRING" id="51028.A0A0N4VDB5"/>
<keyword evidence="6" id="KW-0198">Cysteine biosynthesis</keyword>
<dbReference type="SUPFAM" id="SSF53686">
    <property type="entry name" value="Tryptophan synthase beta subunit-like PLP-dependent enzymes"/>
    <property type="match status" value="1"/>
</dbReference>
<comment type="cofactor">
    <cofactor evidence="1">
        <name>pyridoxal 5'-phosphate</name>
        <dbReference type="ChEBI" id="CHEBI:597326"/>
    </cofactor>
</comment>
<reference evidence="8 9" key="2">
    <citation type="submission" date="2018-10" db="EMBL/GenBank/DDBJ databases">
        <authorList>
            <consortium name="Pathogen Informatics"/>
        </authorList>
    </citation>
    <scope>NUCLEOTIDE SEQUENCE [LARGE SCALE GENOMIC DNA]</scope>
</reference>
<evidence type="ECO:0000256" key="6">
    <source>
        <dbReference type="ARBA" id="ARBA00023192"/>
    </source>
</evidence>
<keyword evidence="4" id="KW-0808">Transferase</keyword>
<accession>A0A0N4VDB5</accession>
<evidence type="ECO:0000256" key="1">
    <source>
        <dbReference type="ARBA" id="ARBA00001933"/>
    </source>
</evidence>
<dbReference type="EMBL" id="UXUI01009249">
    <property type="protein sequence ID" value="VDD93325.1"/>
    <property type="molecule type" value="Genomic_DNA"/>
</dbReference>
<evidence type="ECO:0000256" key="2">
    <source>
        <dbReference type="ARBA" id="ARBA00007103"/>
    </source>
</evidence>
<evidence type="ECO:0000313" key="9">
    <source>
        <dbReference type="Proteomes" id="UP000274131"/>
    </source>
</evidence>
<comment type="similarity">
    <text evidence="2">Belongs to the cysteine synthase/cystathionine beta-synthase family.</text>
</comment>
<keyword evidence="3" id="KW-0028">Amino-acid biosynthesis</keyword>
<feature type="domain" description="Tryptophan synthase beta chain-like PALP" evidence="7">
    <location>
        <begin position="1"/>
        <end position="198"/>
    </location>
</feature>
<dbReference type="PANTHER" id="PTHR10314">
    <property type="entry name" value="CYSTATHIONINE BETA-SYNTHASE"/>
    <property type="match status" value="1"/>
</dbReference>
<dbReference type="AlphaFoldDB" id="A0A0N4VDB5"/>
<dbReference type="GO" id="GO:0016740">
    <property type="term" value="F:transferase activity"/>
    <property type="evidence" value="ECO:0007669"/>
    <property type="project" value="UniProtKB-KW"/>
</dbReference>
<protein>
    <submittedName>
        <fullName evidence="10">PALP domain-containing protein</fullName>
    </submittedName>
</protein>
<dbReference type="InterPro" id="IPR036052">
    <property type="entry name" value="TrpB-like_PALP_sf"/>
</dbReference>
<dbReference type="GO" id="GO:0006535">
    <property type="term" value="P:cysteine biosynthetic process from serine"/>
    <property type="evidence" value="ECO:0007669"/>
    <property type="project" value="UniProtKB-ARBA"/>
</dbReference>
<evidence type="ECO:0000259" key="7">
    <source>
        <dbReference type="Pfam" id="PF00291"/>
    </source>
</evidence>
<organism evidence="10">
    <name type="scientific">Enterobius vermicularis</name>
    <name type="common">Human pinworm</name>
    <dbReference type="NCBI Taxonomy" id="51028"/>
    <lineage>
        <taxon>Eukaryota</taxon>
        <taxon>Metazoa</taxon>
        <taxon>Ecdysozoa</taxon>
        <taxon>Nematoda</taxon>
        <taxon>Chromadorea</taxon>
        <taxon>Rhabditida</taxon>
        <taxon>Spirurina</taxon>
        <taxon>Oxyuridomorpha</taxon>
        <taxon>Oxyuroidea</taxon>
        <taxon>Oxyuridae</taxon>
        <taxon>Enterobius</taxon>
    </lineage>
</organism>
<dbReference type="InterPro" id="IPR001926">
    <property type="entry name" value="TrpB-like_PALP"/>
</dbReference>
<evidence type="ECO:0000313" key="10">
    <source>
        <dbReference type="WBParaSite" id="EVEC_0000859201-mRNA-1"/>
    </source>
</evidence>
<dbReference type="FunFam" id="3.40.50.1100:FF:000006">
    <property type="entry name" value="Cysteine synthase"/>
    <property type="match status" value="1"/>
</dbReference>
<dbReference type="OrthoDB" id="5858943at2759"/>
<evidence type="ECO:0000313" key="8">
    <source>
        <dbReference type="EMBL" id="VDD93325.1"/>
    </source>
</evidence>
<keyword evidence="9" id="KW-1185">Reference proteome</keyword>
<dbReference type="Proteomes" id="UP000274131">
    <property type="component" value="Unassembled WGS sequence"/>
</dbReference>
<gene>
    <name evidence="8" type="ORF">EVEC_LOCUS8076</name>
</gene>